<evidence type="ECO:0000259" key="7">
    <source>
        <dbReference type="PROSITE" id="PS51918"/>
    </source>
</evidence>
<dbReference type="OrthoDB" id="9772409at2"/>
<evidence type="ECO:0000256" key="5">
    <source>
        <dbReference type="ARBA" id="ARBA00023014"/>
    </source>
</evidence>
<dbReference type="Pfam" id="PF08885">
    <property type="entry name" value="GSCFA"/>
    <property type="match status" value="1"/>
</dbReference>
<evidence type="ECO:0000313" key="8">
    <source>
        <dbReference type="EMBL" id="SNR66645.1"/>
    </source>
</evidence>
<dbReference type="GO" id="GO:0051536">
    <property type="term" value="F:iron-sulfur cluster binding"/>
    <property type="evidence" value="ECO:0007669"/>
    <property type="project" value="UniProtKB-KW"/>
</dbReference>
<dbReference type="Pfam" id="PF04055">
    <property type="entry name" value="Radical_SAM"/>
    <property type="match status" value="1"/>
</dbReference>
<evidence type="ECO:0000256" key="3">
    <source>
        <dbReference type="ARBA" id="ARBA00022723"/>
    </source>
</evidence>
<dbReference type="CDD" id="cd01335">
    <property type="entry name" value="Radical_SAM"/>
    <property type="match status" value="1"/>
</dbReference>
<evidence type="ECO:0000256" key="4">
    <source>
        <dbReference type="ARBA" id="ARBA00023004"/>
    </source>
</evidence>
<comment type="cofactor">
    <cofactor evidence="1">
        <name>[4Fe-4S] cluster</name>
        <dbReference type="ChEBI" id="CHEBI:49883"/>
    </cofactor>
</comment>
<dbReference type="PANTHER" id="PTHR11228:SF7">
    <property type="entry name" value="PQQA PEPTIDE CYCLASE"/>
    <property type="match status" value="1"/>
</dbReference>
<reference evidence="8 9" key="1">
    <citation type="submission" date="2017-06" db="EMBL/GenBank/DDBJ databases">
        <authorList>
            <person name="Kim H.J."/>
            <person name="Triplett B.A."/>
        </authorList>
    </citation>
    <scope>NUCLEOTIDE SEQUENCE [LARGE SCALE GENOMIC DNA]</scope>
    <source>
        <strain evidence="8 9">DSM 13116</strain>
    </source>
</reference>
<dbReference type="GO" id="GO:0003824">
    <property type="term" value="F:catalytic activity"/>
    <property type="evidence" value="ECO:0007669"/>
    <property type="project" value="InterPro"/>
</dbReference>
<evidence type="ECO:0000256" key="1">
    <source>
        <dbReference type="ARBA" id="ARBA00001966"/>
    </source>
</evidence>
<dbReference type="InterPro" id="IPR014982">
    <property type="entry name" value="GSCFA"/>
</dbReference>
<dbReference type="InterPro" id="IPR058240">
    <property type="entry name" value="rSAM_sf"/>
</dbReference>
<keyword evidence="2" id="KW-0949">S-adenosyl-L-methionine</keyword>
<dbReference type="AlphaFoldDB" id="A0A238Y606"/>
<sequence length="753" mass="83901">MHCPMMSGAYISATGNLHCWCSGGLTRIFGKTNGADFASLYHSDAFVRIRSEMAKGVLPWPECQKCGKLWRKIEKPISLYPDSVVLHLEPSAACNLKCETCPGTAWRTGKWIIPKPERLYYPYNEYIALVDGLKEKGIRLQTVILVGLGEPLMNPDLSRMISYTKSVFPDSLLKIDTNAVYPKADAEALVASGLDIIRLGIDGSCQESYSRYRKGGDIQNAFKFMERLVAAKKAAGSGISIVWKYILFEHNNTMAEIEAASEYAQRLGVTLHFETGWSSTPYSKQDPAELNALMERYGWTYRVKARPQAKAPRPDQETTVAPPPPATPKINTVTDHTLETIVGALEKDPKSLPLLIHYARLLRRQNRGQEALGVYLECLDIAPKNRKAHQGAGLLMTRFGKLVEGERHLRMALSLEPEDVVTMKNLVLNLAEQGKEAEVRNLLARLYSLNVTGNDEMRELEKRVDKSLLAKGGLGQSVARYPRYQSMFEDLPSLVREYVLPGYEKITPFIHKNTKVVTLGSCFARSVCAALAELGVRSEWLSFSEDINTTLMNRHVMRFLLEMPDSGFGEQIVHAYNVQFERFRQLIREAGCVVYTLGVAPGVFEKDTDLPTLRRGKALLQGIRSGELSSRMSSVEENVRNFVDIVEMLQRAKPELTIVYTLSPVPLTASFGSPSAVVEDCVSKSVLRVACHEIAKLGLPNLHYWPSFEIAKWLAANTAPTFGGDGNTHHINPNIVQCIVQSFIGTLTSLGRK</sequence>
<dbReference type="InterPro" id="IPR007197">
    <property type="entry name" value="rSAM"/>
</dbReference>
<name>A0A238Y606_9BACT</name>
<evidence type="ECO:0000256" key="2">
    <source>
        <dbReference type="ARBA" id="ARBA00022691"/>
    </source>
</evidence>
<dbReference type="SFLD" id="SFLDS00029">
    <property type="entry name" value="Radical_SAM"/>
    <property type="match status" value="1"/>
</dbReference>
<dbReference type="InterPro" id="IPR011990">
    <property type="entry name" value="TPR-like_helical_dom_sf"/>
</dbReference>
<dbReference type="Gene3D" id="3.20.20.70">
    <property type="entry name" value="Aldolase class I"/>
    <property type="match status" value="1"/>
</dbReference>
<dbReference type="InterPro" id="IPR013785">
    <property type="entry name" value="Aldolase_TIM"/>
</dbReference>
<dbReference type="GO" id="GO:0046872">
    <property type="term" value="F:metal ion binding"/>
    <property type="evidence" value="ECO:0007669"/>
    <property type="project" value="UniProtKB-KW"/>
</dbReference>
<dbReference type="EMBL" id="FZOC01000001">
    <property type="protein sequence ID" value="SNR66645.1"/>
    <property type="molecule type" value="Genomic_DNA"/>
</dbReference>
<keyword evidence="5" id="KW-0411">Iron-sulfur</keyword>
<evidence type="ECO:0000313" key="9">
    <source>
        <dbReference type="Proteomes" id="UP000198324"/>
    </source>
</evidence>
<feature type="domain" description="Radical SAM core" evidence="7">
    <location>
        <begin position="80"/>
        <end position="313"/>
    </location>
</feature>
<organism evidence="8 9">
    <name type="scientific">Humidesulfovibrio mexicanus</name>
    <dbReference type="NCBI Taxonomy" id="147047"/>
    <lineage>
        <taxon>Bacteria</taxon>
        <taxon>Pseudomonadati</taxon>
        <taxon>Thermodesulfobacteriota</taxon>
        <taxon>Desulfovibrionia</taxon>
        <taxon>Desulfovibrionales</taxon>
        <taxon>Desulfovibrionaceae</taxon>
        <taxon>Humidesulfovibrio</taxon>
    </lineage>
</organism>
<feature type="region of interest" description="Disordered" evidence="6">
    <location>
        <begin position="307"/>
        <end position="331"/>
    </location>
</feature>
<gene>
    <name evidence="8" type="ORF">SAMN04488503_0728</name>
</gene>
<proteinExistence type="predicted"/>
<evidence type="ECO:0000256" key="6">
    <source>
        <dbReference type="SAM" id="MobiDB-lite"/>
    </source>
</evidence>
<dbReference type="SUPFAM" id="SSF102114">
    <property type="entry name" value="Radical SAM enzymes"/>
    <property type="match status" value="1"/>
</dbReference>
<dbReference type="Proteomes" id="UP000198324">
    <property type="component" value="Unassembled WGS sequence"/>
</dbReference>
<dbReference type="SUPFAM" id="SSF48452">
    <property type="entry name" value="TPR-like"/>
    <property type="match status" value="1"/>
</dbReference>
<keyword evidence="3" id="KW-0479">Metal-binding</keyword>
<accession>A0A238Y606</accession>
<dbReference type="InterPro" id="IPR050377">
    <property type="entry name" value="Radical_SAM_PqqE_MftC-like"/>
</dbReference>
<protein>
    <submittedName>
        <fullName evidence="8">GSCFA family protein</fullName>
    </submittedName>
</protein>
<keyword evidence="9" id="KW-1185">Reference proteome</keyword>
<dbReference type="PROSITE" id="PS51918">
    <property type="entry name" value="RADICAL_SAM"/>
    <property type="match status" value="1"/>
</dbReference>
<dbReference type="PANTHER" id="PTHR11228">
    <property type="entry name" value="RADICAL SAM DOMAIN PROTEIN"/>
    <property type="match status" value="1"/>
</dbReference>
<keyword evidence="4" id="KW-0408">Iron</keyword>
<dbReference type="Gene3D" id="1.25.40.10">
    <property type="entry name" value="Tetratricopeptide repeat domain"/>
    <property type="match status" value="1"/>
</dbReference>